<accession>A0AAD6U6A8</accession>
<gene>
    <name evidence="2" type="ORF">B0H15DRAFT_1022990</name>
</gene>
<proteinExistence type="predicted"/>
<dbReference type="EMBL" id="JARJCN010000031">
    <property type="protein sequence ID" value="KAJ7086323.1"/>
    <property type="molecule type" value="Genomic_DNA"/>
</dbReference>
<feature type="compositionally biased region" description="Basic and acidic residues" evidence="1">
    <location>
        <begin position="466"/>
        <end position="477"/>
    </location>
</feature>
<feature type="compositionally biased region" description="Low complexity" evidence="1">
    <location>
        <begin position="414"/>
        <end position="434"/>
    </location>
</feature>
<dbReference type="AlphaFoldDB" id="A0AAD6U6A8"/>
<sequence length="547" mass="60393">MALDALSAMCAGRLAPETSTTVGEQTLHSAPGTDARFLCLWHLNGGHTKDGVCLHALRHSRLLDATHSWTPLNALRSNREDDASRRDSSTMCSLARTLLPAPDSPLHPPTPAPREAINACRSRQPFPLVLLSIRLPWRRPSRLPIAIFLRLRPDLHRHPYLSQHLFLSAVSTFLAVAPTRHIRRQASLRRGRAAEDPPRTMQKAGRKTHDAHTPGGARIRDVDGLLRRYIARRRPYETARPSSAASLRSASRTRASQASSLAQLTPRRHRVLAPQAPRARAHLVLSPARPRPSHVLHVTPVRTAHRASHVHVLAQRAPWLPAARIEPLRLRLIRPAPQPLLPPRSSVSLLLNSHKRKPSAPPSPPTAAQRPRVRAPSLQANVHRIFGCVRLPHDEADVRRWTRGGRWGDAGRWRPVSVPSSSPSLPSTVSSVTSRTGREVAVDVLGTQEMHSEGAGRWRTTAATDARGEKEKGREKGGQASYLRTVAGHPHTPSRLSASVPAAHARGLSQLMGHVPRASLFVGRRMRGPNLCLQIRLVARRRHSVHE</sequence>
<comment type="caution">
    <text evidence="2">The sequence shown here is derived from an EMBL/GenBank/DDBJ whole genome shotgun (WGS) entry which is preliminary data.</text>
</comment>
<feature type="region of interest" description="Disordered" evidence="1">
    <location>
        <begin position="352"/>
        <end position="374"/>
    </location>
</feature>
<evidence type="ECO:0000313" key="2">
    <source>
        <dbReference type="EMBL" id="KAJ7086323.1"/>
    </source>
</evidence>
<feature type="compositionally biased region" description="Low complexity" evidence="1">
    <location>
        <begin position="238"/>
        <end position="265"/>
    </location>
</feature>
<dbReference type="Proteomes" id="UP001222325">
    <property type="component" value="Unassembled WGS sequence"/>
</dbReference>
<reference evidence="2" key="1">
    <citation type="submission" date="2023-03" db="EMBL/GenBank/DDBJ databases">
        <title>Massive genome expansion in bonnet fungi (Mycena s.s.) driven by repeated elements and novel gene families across ecological guilds.</title>
        <authorList>
            <consortium name="Lawrence Berkeley National Laboratory"/>
            <person name="Harder C.B."/>
            <person name="Miyauchi S."/>
            <person name="Viragh M."/>
            <person name="Kuo A."/>
            <person name="Thoen E."/>
            <person name="Andreopoulos B."/>
            <person name="Lu D."/>
            <person name="Skrede I."/>
            <person name="Drula E."/>
            <person name="Henrissat B."/>
            <person name="Morin E."/>
            <person name="Kohler A."/>
            <person name="Barry K."/>
            <person name="LaButti K."/>
            <person name="Morin E."/>
            <person name="Salamov A."/>
            <person name="Lipzen A."/>
            <person name="Mereny Z."/>
            <person name="Hegedus B."/>
            <person name="Baldrian P."/>
            <person name="Stursova M."/>
            <person name="Weitz H."/>
            <person name="Taylor A."/>
            <person name="Grigoriev I.V."/>
            <person name="Nagy L.G."/>
            <person name="Martin F."/>
            <person name="Kauserud H."/>
        </authorList>
    </citation>
    <scope>NUCLEOTIDE SEQUENCE</scope>
    <source>
        <strain evidence="2">CBHHK173m</strain>
    </source>
</reference>
<feature type="region of interest" description="Disordered" evidence="1">
    <location>
        <begin position="414"/>
        <end position="436"/>
    </location>
</feature>
<protein>
    <submittedName>
        <fullName evidence="2">Uncharacterized protein</fullName>
    </submittedName>
</protein>
<organism evidence="2 3">
    <name type="scientific">Mycena belliarum</name>
    <dbReference type="NCBI Taxonomy" id="1033014"/>
    <lineage>
        <taxon>Eukaryota</taxon>
        <taxon>Fungi</taxon>
        <taxon>Dikarya</taxon>
        <taxon>Basidiomycota</taxon>
        <taxon>Agaricomycotina</taxon>
        <taxon>Agaricomycetes</taxon>
        <taxon>Agaricomycetidae</taxon>
        <taxon>Agaricales</taxon>
        <taxon>Marasmiineae</taxon>
        <taxon>Mycenaceae</taxon>
        <taxon>Mycena</taxon>
    </lineage>
</organism>
<feature type="region of interest" description="Disordered" evidence="1">
    <location>
        <begin position="449"/>
        <end position="478"/>
    </location>
</feature>
<feature type="region of interest" description="Disordered" evidence="1">
    <location>
        <begin position="236"/>
        <end position="273"/>
    </location>
</feature>
<evidence type="ECO:0000256" key="1">
    <source>
        <dbReference type="SAM" id="MobiDB-lite"/>
    </source>
</evidence>
<feature type="region of interest" description="Disordered" evidence="1">
    <location>
        <begin position="186"/>
        <end position="218"/>
    </location>
</feature>
<name>A0AAD6U6A8_9AGAR</name>
<feature type="compositionally biased region" description="Basic and acidic residues" evidence="1">
    <location>
        <begin position="207"/>
        <end position="218"/>
    </location>
</feature>
<keyword evidence="3" id="KW-1185">Reference proteome</keyword>
<evidence type="ECO:0000313" key="3">
    <source>
        <dbReference type="Proteomes" id="UP001222325"/>
    </source>
</evidence>